<dbReference type="Proteomes" id="UP001165092">
    <property type="component" value="Unassembled WGS sequence"/>
</dbReference>
<dbReference type="GO" id="GO:0016020">
    <property type="term" value="C:membrane"/>
    <property type="evidence" value="ECO:0007669"/>
    <property type="project" value="InterPro"/>
</dbReference>
<keyword evidence="4" id="KW-1133">Transmembrane helix</keyword>
<dbReference type="InterPro" id="IPR036890">
    <property type="entry name" value="HATPase_C_sf"/>
</dbReference>
<dbReference type="GO" id="GO:0000155">
    <property type="term" value="F:phosphorelay sensor kinase activity"/>
    <property type="evidence" value="ECO:0007669"/>
    <property type="project" value="InterPro"/>
</dbReference>
<feature type="transmembrane region" description="Helical" evidence="4">
    <location>
        <begin position="42"/>
        <end position="61"/>
    </location>
</feature>
<keyword evidence="4" id="KW-0472">Membrane</keyword>
<evidence type="ECO:0000313" key="6">
    <source>
        <dbReference type="EMBL" id="GLU47763.1"/>
    </source>
</evidence>
<dbReference type="RefSeq" id="WP_285759006.1">
    <property type="nucleotide sequence ID" value="NZ_BSQG01000003.1"/>
</dbReference>
<keyword evidence="1" id="KW-0808">Transferase</keyword>
<evidence type="ECO:0000259" key="5">
    <source>
        <dbReference type="PROSITE" id="PS50109"/>
    </source>
</evidence>
<keyword evidence="7" id="KW-1185">Reference proteome</keyword>
<dbReference type="SMART" id="SM00387">
    <property type="entry name" value="HATPase_c"/>
    <property type="match status" value="1"/>
</dbReference>
<dbReference type="EMBL" id="BSQG01000003">
    <property type="protein sequence ID" value="GLU47763.1"/>
    <property type="molecule type" value="Genomic_DNA"/>
</dbReference>
<dbReference type="PANTHER" id="PTHR24421:SF61">
    <property type="entry name" value="OXYGEN SENSOR HISTIDINE KINASE NREB"/>
    <property type="match status" value="1"/>
</dbReference>
<dbReference type="InterPro" id="IPR005467">
    <property type="entry name" value="His_kinase_dom"/>
</dbReference>
<feature type="transmembrane region" description="Helical" evidence="4">
    <location>
        <begin position="118"/>
        <end position="136"/>
    </location>
</feature>
<dbReference type="InterPro" id="IPR011712">
    <property type="entry name" value="Sig_transdc_His_kin_sub3_dim/P"/>
</dbReference>
<dbReference type="AlphaFoldDB" id="A0A9W6UIT1"/>
<dbReference type="InterPro" id="IPR050482">
    <property type="entry name" value="Sensor_HK_TwoCompSys"/>
</dbReference>
<accession>A0A9W6UIT1</accession>
<dbReference type="Gene3D" id="3.30.565.10">
    <property type="entry name" value="Histidine kinase-like ATPase, C-terminal domain"/>
    <property type="match status" value="1"/>
</dbReference>
<sequence>MNAHGDTALERLTRLARLLIQLRFLLTGIALLLLPAERLSPNVIVMLACYAVLSGLLARYWDRLSPYILRHPLLVVADVAVASSILAVDGPSGAFFLATVLTSTTAGVLYGTRGLIGVSCMQIIGYLVALLAYLSLPGTSTGSIQVGFQIVLVQPLLYPVAGSIGRRLRGLFTELALEQEKRRLAEHAAATAEERSRLARDMHDSVAKTLQGAAMAAQALPLWLEKNPERAVATAAQVAAATRVAAQEARELIADLREDTSESPIAASVAEVLRDWSAETGVETVLNAPDGSLPLLVIARHETVAVLREALTNIDRHAAAGTVTVDLAEEAHHLVVVVRDDGSGFDTTVAIPGHYGLVGMRERAARAGGHLTLASAPGAGTVLTLRVPLAGPAHETSGKSHPAHGKGHA</sequence>
<protein>
    <submittedName>
        <fullName evidence="6">Two-component sensor histidine kinase</fullName>
    </submittedName>
</protein>
<evidence type="ECO:0000256" key="2">
    <source>
        <dbReference type="ARBA" id="ARBA00022777"/>
    </source>
</evidence>
<dbReference type="Pfam" id="PF02518">
    <property type="entry name" value="HATPase_c"/>
    <property type="match status" value="1"/>
</dbReference>
<dbReference type="CDD" id="cd16917">
    <property type="entry name" value="HATPase_UhpB-NarQ-NarX-like"/>
    <property type="match status" value="1"/>
</dbReference>
<reference evidence="6" key="1">
    <citation type="submission" date="2023-02" db="EMBL/GenBank/DDBJ databases">
        <title>Nocardiopsis ansamitocini NBRC 112285.</title>
        <authorList>
            <person name="Ichikawa N."/>
            <person name="Sato H."/>
            <person name="Tonouchi N."/>
        </authorList>
    </citation>
    <scope>NUCLEOTIDE SEQUENCE</scope>
    <source>
        <strain evidence="6">NBRC 112285</strain>
    </source>
</reference>
<feature type="domain" description="Histidine kinase" evidence="5">
    <location>
        <begin position="201"/>
        <end position="391"/>
    </location>
</feature>
<dbReference type="PROSITE" id="PS50109">
    <property type="entry name" value="HIS_KIN"/>
    <property type="match status" value="1"/>
</dbReference>
<keyword evidence="3" id="KW-0902">Two-component regulatory system</keyword>
<organism evidence="6 7">
    <name type="scientific">Nocardiopsis ansamitocini</name>
    <dbReference type="NCBI Taxonomy" id="1670832"/>
    <lineage>
        <taxon>Bacteria</taxon>
        <taxon>Bacillati</taxon>
        <taxon>Actinomycetota</taxon>
        <taxon>Actinomycetes</taxon>
        <taxon>Streptosporangiales</taxon>
        <taxon>Nocardiopsidaceae</taxon>
        <taxon>Nocardiopsis</taxon>
    </lineage>
</organism>
<keyword evidence="4" id="KW-0812">Transmembrane</keyword>
<evidence type="ECO:0000313" key="7">
    <source>
        <dbReference type="Proteomes" id="UP001165092"/>
    </source>
</evidence>
<evidence type="ECO:0000256" key="3">
    <source>
        <dbReference type="ARBA" id="ARBA00023012"/>
    </source>
</evidence>
<name>A0A9W6UIT1_9ACTN</name>
<dbReference type="Gene3D" id="1.20.5.1930">
    <property type="match status" value="1"/>
</dbReference>
<evidence type="ECO:0000256" key="4">
    <source>
        <dbReference type="SAM" id="Phobius"/>
    </source>
</evidence>
<dbReference type="SUPFAM" id="SSF55874">
    <property type="entry name" value="ATPase domain of HSP90 chaperone/DNA topoisomerase II/histidine kinase"/>
    <property type="match status" value="1"/>
</dbReference>
<keyword evidence="2 6" id="KW-0418">Kinase</keyword>
<gene>
    <name evidence="6" type="ORF">Nans01_21140</name>
</gene>
<dbReference type="Pfam" id="PF07730">
    <property type="entry name" value="HisKA_3"/>
    <property type="match status" value="1"/>
</dbReference>
<evidence type="ECO:0000256" key="1">
    <source>
        <dbReference type="ARBA" id="ARBA00022679"/>
    </source>
</evidence>
<feature type="transmembrane region" description="Helical" evidence="4">
    <location>
        <begin position="18"/>
        <end position="36"/>
    </location>
</feature>
<dbReference type="InterPro" id="IPR003594">
    <property type="entry name" value="HATPase_dom"/>
</dbReference>
<dbReference type="PANTHER" id="PTHR24421">
    <property type="entry name" value="NITRATE/NITRITE SENSOR PROTEIN NARX-RELATED"/>
    <property type="match status" value="1"/>
</dbReference>
<proteinExistence type="predicted"/>
<comment type="caution">
    <text evidence="6">The sequence shown here is derived from an EMBL/GenBank/DDBJ whole genome shotgun (WGS) entry which is preliminary data.</text>
</comment>
<dbReference type="GO" id="GO:0046983">
    <property type="term" value="F:protein dimerization activity"/>
    <property type="evidence" value="ECO:0007669"/>
    <property type="project" value="InterPro"/>
</dbReference>